<evidence type="ECO:0000313" key="1">
    <source>
        <dbReference type="EMBL" id="EEV16560.1"/>
    </source>
</evidence>
<organism evidence="1 2">
    <name type="scientific">Campylobacter gracilis RM3268</name>
    <dbReference type="NCBI Taxonomy" id="553220"/>
    <lineage>
        <taxon>Bacteria</taxon>
        <taxon>Pseudomonadati</taxon>
        <taxon>Campylobacterota</taxon>
        <taxon>Epsilonproteobacteria</taxon>
        <taxon>Campylobacterales</taxon>
        <taxon>Campylobacteraceae</taxon>
        <taxon>Campylobacter</taxon>
    </lineage>
</organism>
<sequence length="45" mass="5351">MKFKNANLALVSQYKIRRQKRRRNKCRSSPPSFKFTLAALQKRAL</sequence>
<comment type="caution">
    <text evidence="1">The sequence shown here is derived from an EMBL/GenBank/DDBJ whole genome shotgun (WGS) entry which is preliminary data.</text>
</comment>
<gene>
    <name evidence="1" type="ORF">CAMGR0001_0172</name>
</gene>
<protein>
    <submittedName>
        <fullName evidence="1">Uncharacterized protein</fullName>
    </submittedName>
</protein>
<name>C8PKF1_9BACT</name>
<keyword evidence="2" id="KW-1185">Reference proteome</keyword>
<proteinExistence type="predicted"/>
<evidence type="ECO:0000313" key="2">
    <source>
        <dbReference type="Proteomes" id="UP000005709"/>
    </source>
</evidence>
<dbReference type="AlphaFoldDB" id="C8PKF1"/>
<dbReference type="EMBL" id="ACYG01000030">
    <property type="protein sequence ID" value="EEV16560.1"/>
    <property type="molecule type" value="Genomic_DNA"/>
</dbReference>
<reference evidence="1 2" key="1">
    <citation type="submission" date="2009-07" db="EMBL/GenBank/DDBJ databases">
        <authorList>
            <person name="Madupu R."/>
            <person name="Sebastian Y."/>
            <person name="Durkin A.S."/>
            <person name="Torralba M."/>
            <person name="Methe B."/>
            <person name="Sutton G.G."/>
            <person name="Strausberg R.L."/>
            <person name="Nelson K.E."/>
        </authorList>
    </citation>
    <scope>NUCLEOTIDE SEQUENCE [LARGE SCALE GENOMIC DNA]</scope>
    <source>
        <strain evidence="1 2">RM3268</strain>
    </source>
</reference>
<dbReference type="Proteomes" id="UP000005709">
    <property type="component" value="Unassembled WGS sequence"/>
</dbReference>
<accession>C8PKF1</accession>